<evidence type="ECO:0000313" key="2">
    <source>
        <dbReference type="EMBL" id="KAJ1089336.1"/>
    </source>
</evidence>
<dbReference type="Proteomes" id="UP001066276">
    <property type="component" value="Chromosome 11"/>
</dbReference>
<dbReference type="AlphaFoldDB" id="A0AAV7LCM2"/>
<protein>
    <submittedName>
        <fullName evidence="2">Uncharacterized protein</fullName>
    </submittedName>
</protein>
<proteinExistence type="predicted"/>
<accession>A0AAV7LCM2</accession>
<reference evidence="2" key="1">
    <citation type="journal article" date="2022" name="bioRxiv">
        <title>Sequencing and chromosome-scale assembly of the giantPleurodeles waltlgenome.</title>
        <authorList>
            <person name="Brown T."/>
            <person name="Elewa A."/>
            <person name="Iarovenko S."/>
            <person name="Subramanian E."/>
            <person name="Araus A.J."/>
            <person name="Petzold A."/>
            <person name="Susuki M."/>
            <person name="Suzuki K.-i.T."/>
            <person name="Hayashi T."/>
            <person name="Toyoda A."/>
            <person name="Oliveira C."/>
            <person name="Osipova E."/>
            <person name="Leigh N.D."/>
            <person name="Simon A."/>
            <person name="Yun M.H."/>
        </authorList>
    </citation>
    <scope>NUCLEOTIDE SEQUENCE</scope>
    <source>
        <strain evidence="2">20211129_DDA</strain>
        <tissue evidence="2">Liver</tissue>
    </source>
</reference>
<name>A0AAV7LCM2_PLEWA</name>
<organism evidence="2 3">
    <name type="scientific">Pleurodeles waltl</name>
    <name type="common">Iberian ribbed newt</name>
    <dbReference type="NCBI Taxonomy" id="8319"/>
    <lineage>
        <taxon>Eukaryota</taxon>
        <taxon>Metazoa</taxon>
        <taxon>Chordata</taxon>
        <taxon>Craniata</taxon>
        <taxon>Vertebrata</taxon>
        <taxon>Euteleostomi</taxon>
        <taxon>Amphibia</taxon>
        <taxon>Batrachia</taxon>
        <taxon>Caudata</taxon>
        <taxon>Salamandroidea</taxon>
        <taxon>Salamandridae</taxon>
        <taxon>Pleurodelinae</taxon>
        <taxon>Pleurodeles</taxon>
    </lineage>
</organism>
<sequence length="70" mass="6984">MVGLYTGAASQRGSPAIAVCPGGGGDAPEERGEKSGRTAGRGLPGASQGSRLACGAPWHLTEARSCQDWA</sequence>
<dbReference type="EMBL" id="JANPWB010000015">
    <property type="protein sequence ID" value="KAJ1089336.1"/>
    <property type="molecule type" value="Genomic_DNA"/>
</dbReference>
<evidence type="ECO:0000313" key="3">
    <source>
        <dbReference type="Proteomes" id="UP001066276"/>
    </source>
</evidence>
<comment type="caution">
    <text evidence="2">The sequence shown here is derived from an EMBL/GenBank/DDBJ whole genome shotgun (WGS) entry which is preliminary data.</text>
</comment>
<evidence type="ECO:0000256" key="1">
    <source>
        <dbReference type="SAM" id="MobiDB-lite"/>
    </source>
</evidence>
<feature type="region of interest" description="Disordered" evidence="1">
    <location>
        <begin position="1"/>
        <end position="52"/>
    </location>
</feature>
<keyword evidence="3" id="KW-1185">Reference proteome</keyword>
<gene>
    <name evidence="2" type="ORF">NDU88_002487</name>
</gene>